<accession>A0A7M1ASZ0</accession>
<evidence type="ECO:0000256" key="1">
    <source>
        <dbReference type="SAM" id="SignalP"/>
    </source>
</evidence>
<sequence>MKTLIFSLLLLSTSLLARGYNPQEICVNVDKAVKEANFIYKKFDDPTNALVLLNGTDFRSITYRKPDCMTEKQYLSYLEKYAFYSAKSTKNSRNTRTLEEFVKKYPNRPNFLLYLANAYENNYFSQNYYRNKGKMRTQAIDTYKKYIELAKKQKQRVDKHALEFVKSGGLKKAEKTWGKYLNPQNKIPLGSFQAYYIDTREPKKVIYSEGVDTVSINYPYDQFHNINSANFGGYWVGKVKYDKDTKENIVIYQSQATTRIIVDGYIIYDGTNSAEIPYEFKKGVHTIEVEHLNRWHTTNLLVKILPMVKKYSRNELQAVLKPLVEQQTQFWYVGVYESERKGNDITLRIQKSDKPVVLMLQSHRMVTWNIVNDYNVEIKAIVANSTSMVSSISGDVKNSKIFFTDYPVGRGYKSGLEEKRNQKCKCIANGILTCGSSSGFDADTIPKMFGKKIRGFSGKYRTAILAVPQVQMSDKIYREIEVRKEKIDALRAKCTKNKQINTEDLFR</sequence>
<evidence type="ECO:0008006" key="4">
    <source>
        <dbReference type="Google" id="ProtNLM"/>
    </source>
</evidence>
<keyword evidence="1" id="KW-0732">Signal</keyword>
<evidence type="ECO:0000313" key="2">
    <source>
        <dbReference type="EMBL" id="QOP40526.1"/>
    </source>
</evidence>
<reference evidence="2 3" key="1">
    <citation type="submission" date="2019-06" db="EMBL/GenBank/DDBJ databases">
        <title>Sulfurimonas gotlandica sp. nov., a chemoautotrophic and psychrotolerant epsilonproteobacterium isolated from a pelagic redoxcline, and an emended description of the genus Sulfurimonas.</title>
        <authorList>
            <person name="Wang S."/>
            <person name="Jiang L."/>
            <person name="Shao Z."/>
        </authorList>
    </citation>
    <scope>NUCLEOTIDE SEQUENCE [LARGE SCALE GENOMIC DNA]</scope>
    <source>
        <strain evidence="2 3">B2</strain>
    </source>
</reference>
<dbReference type="RefSeq" id="WP_193113947.1">
    <property type="nucleotide sequence ID" value="NZ_CP041165.1"/>
</dbReference>
<evidence type="ECO:0000313" key="3">
    <source>
        <dbReference type="Proteomes" id="UP000593910"/>
    </source>
</evidence>
<gene>
    <name evidence="2" type="ORF">FJR03_01720</name>
</gene>
<organism evidence="2 3">
    <name type="scientific">Sulfurimonas marina</name>
    <dbReference type="NCBI Taxonomy" id="2590551"/>
    <lineage>
        <taxon>Bacteria</taxon>
        <taxon>Pseudomonadati</taxon>
        <taxon>Campylobacterota</taxon>
        <taxon>Epsilonproteobacteria</taxon>
        <taxon>Campylobacterales</taxon>
        <taxon>Sulfurimonadaceae</taxon>
        <taxon>Sulfurimonas</taxon>
    </lineage>
</organism>
<dbReference type="Proteomes" id="UP000593910">
    <property type="component" value="Chromosome"/>
</dbReference>
<keyword evidence="3" id="KW-1185">Reference proteome</keyword>
<protein>
    <recommendedName>
        <fullName evidence="4">PEGA domain-containing protein</fullName>
    </recommendedName>
</protein>
<proteinExistence type="predicted"/>
<dbReference type="EMBL" id="CP041165">
    <property type="protein sequence ID" value="QOP40526.1"/>
    <property type="molecule type" value="Genomic_DNA"/>
</dbReference>
<dbReference type="AlphaFoldDB" id="A0A7M1ASZ0"/>
<feature type="chain" id="PRO_5032720464" description="PEGA domain-containing protein" evidence="1">
    <location>
        <begin position="18"/>
        <end position="507"/>
    </location>
</feature>
<feature type="signal peptide" evidence="1">
    <location>
        <begin position="1"/>
        <end position="17"/>
    </location>
</feature>
<dbReference type="KEGG" id="smax:FJR03_01720"/>
<name>A0A7M1ASZ0_9BACT</name>